<organism evidence="4 5">
    <name type="scientific">Acetobacteroides hydrogenigenes</name>
    <dbReference type="NCBI Taxonomy" id="979970"/>
    <lineage>
        <taxon>Bacteria</taxon>
        <taxon>Pseudomonadati</taxon>
        <taxon>Bacteroidota</taxon>
        <taxon>Bacteroidia</taxon>
        <taxon>Bacteroidales</taxon>
        <taxon>Rikenellaceae</taxon>
        <taxon>Acetobacteroides</taxon>
    </lineage>
</organism>
<evidence type="ECO:0000256" key="1">
    <source>
        <dbReference type="ARBA" id="ARBA00022553"/>
    </source>
</evidence>
<evidence type="ECO:0000313" key="5">
    <source>
        <dbReference type="Proteomes" id="UP000294830"/>
    </source>
</evidence>
<dbReference type="RefSeq" id="WP_131838336.1">
    <property type="nucleotide sequence ID" value="NZ_SLWB01000002.1"/>
</dbReference>
<dbReference type="CDD" id="cd00156">
    <property type="entry name" value="REC"/>
    <property type="match status" value="1"/>
</dbReference>
<comment type="caution">
    <text evidence="4">The sequence shown here is derived from an EMBL/GenBank/DDBJ whole genome shotgun (WGS) entry which is preliminary data.</text>
</comment>
<name>A0A4R2ETJ7_9BACT</name>
<dbReference type="Gene3D" id="3.40.50.2300">
    <property type="match status" value="1"/>
</dbReference>
<dbReference type="PROSITE" id="PS50110">
    <property type="entry name" value="RESPONSE_REGULATORY"/>
    <property type="match status" value="1"/>
</dbReference>
<reference evidence="4 5" key="1">
    <citation type="submission" date="2019-03" db="EMBL/GenBank/DDBJ databases">
        <title>Genomic Encyclopedia of Archaeal and Bacterial Type Strains, Phase II (KMG-II): from individual species to whole genera.</title>
        <authorList>
            <person name="Goeker M."/>
        </authorList>
    </citation>
    <scope>NUCLEOTIDE SEQUENCE [LARGE SCALE GENOMIC DNA]</scope>
    <source>
        <strain evidence="4 5">RL-C</strain>
    </source>
</reference>
<sequence length="118" mass="13304">MKILVVEDDEVTLKALEYRLRLSGYDISIASDGEVATKLIKGETFDLIVSDILMPHANGMELLNLVRREMKLSTPFIVMSFLGQPGNTRKAMEIGASDYVEKPIDVDELIAKIEKYKR</sequence>
<dbReference type="InterPro" id="IPR001789">
    <property type="entry name" value="Sig_transdc_resp-reg_receiver"/>
</dbReference>
<dbReference type="EMBL" id="SLWB01000002">
    <property type="protein sequence ID" value="TCN72281.1"/>
    <property type="molecule type" value="Genomic_DNA"/>
</dbReference>
<protein>
    <submittedName>
        <fullName evidence="4">Response regulator receiver domain-containing protein</fullName>
    </submittedName>
</protein>
<dbReference type="InterPro" id="IPR011006">
    <property type="entry name" value="CheY-like_superfamily"/>
</dbReference>
<keyword evidence="1 2" id="KW-0597">Phosphoprotein</keyword>
<feature type="modified residue" description="4-aspartylphosphate" evidence="2">
    <location>
        <position position="51"/>
    </location>
</feature>
<feature type="domain" description="Response regulatory" evidence="3">
    <location>
        <begin position="2"/>
        <end position="117"/>
    </location>
</feature>
<dbReference type="PANTHER" id="PTHR44591">
    <property type="entry name" value="STRESS RESPONSE REGULATOR PROTEIN 1"/>
    <property type="match status" value="1"/>
</dbReference>
<gene>
    <name evidence="4" type="ORF">CLV25_102247</name>
</gene>
<dbReference type="InterPro" id="IPR050595">
    <property type="entry name" value="Bact_response_regulator"/>
</dbReference>
<evidence type="ECO:0000313" key="4">
    <source>
        <dbReference type="EMBL" id="TCN72281.1"/>
    </source>
</evidence>
<dbReference type="Proteomes" id="UP000294830">
    <property type="component" value="Unassembled WGS sequence"/>
</dbReference>
<dbReference type="PANTHER" id="PTHR44591:SF3">
    <property type="entry name" value="RESPONSE REGULATORY DOMAIN-CONTAINING PROTEIN"/>
    <property type="match status" value="1"/>
</dbReference>
<evidence type="ECO:0000256" key="2">
    <source>
        <dbReference type="PROSITE-ProRule" id="PRU00169"/>
    </source>
</evidence>
<dbReference type="SMART" id="SM00448">
    <property type="entry name" value="REC"/>
    <property type="match status" value="1"/>
</dbReference>
<dbReference type="SUPFAM" id="SSF52172">
    <property type="entry name" value="CheY-like"/>
    <property type="match status" value="1"/>
</dbReference>
<dbReference type="GO" id="GO:0000160">
    <property type="term" value="P:phosphorelay signal transduction system"/>
    <property type="evidence" value="ECO:0007669"/>
    <property type="project" value="InterPro"/>
</dbReference>
<accession>A0A4R2ETJ7</accession>
<dbReference type="Pfam" id="PF00072">
    <property type="entry name" value="Response_reg"/>
    <property type="match status" value="1"/>
</dbReference>
<keyword evidence="5" id="KW-1185">Reference proteome</keyword>
<evidence type="ECO:0000259" key="3">
    <source>
        <dbReference type="PROSITE" id="PS50110"/>
    </source>
</evidence>
<proteinExistence type="predicted"/>
<dbReference type="OrthoDB" id="9789181at2"/>
<dbReference type="AlphaFoldDB" id="A0A4R2ETJ7"/>